<keyword evidence="1" id="KW-0472">Membrane</keyword>
<reference evidence="3" key="1">
    <citation type="submission" date="2023-07" db="EMBL/GenBank/DDBJ databases">
        <title>Isolating and identifying novel microbial strains from the Mariana Trench.</title>
        <authorList>
            <person name="Fu H."/>
        </authorList>
    </citation>
    <scope>NUCLEOTIDE SEQUENCE [LARGE SCALE GENOMIC DNA]</scope>
    <source>
        <strain evidence="3">T-y2</strain>
    </source>
</reference>
<feature type="transmembrane region" description="Helical" evidence="1">
    <location>
        <begin position="58"/>
        <end position="77"/>
    </location>
</feature>
<feature type="transmembrane region" description="Helical" evidence="1">
    <location>
        <begin position="12"/>
        <end position="30"/>
    </location>
</feature>
<proteinExistence type="predicted"/>
<name>A0ABU2KGY7_9FLAO</name>
<comment type="caution">
    <text evidence="2">The sequence shown here is derived from an EMBL/GenBank/DDBJ whole genome shotgun (WGS) entry which is preliminary data.</text>
</comment>
<evidence type="ECO:0000313" key="2">
    <source>
        <dbReference type="EMBL" id="MDT0293971.1"/>
    </source>
</evidence>
<keyword evidence="1" id="KW-1133">Transmembrane helix</keyword>
<gene>
    <name evidence="2" type="ORF">RLT85_04930</name>
</gene>
<sequence>MSSTSNKKWFNGAIGTIILSLIAAIIYDYIKEQPILSTITTISNNIWRFIKNLFSVEIQLWLIISLLLLYKIIKWFYIKVQKSKIPELPENLKNYKADDFKNWKWKWDWKWDSNKAKWKIINLWPFCKKCDIELLDKSNFIQSAMKCPKCEQYFQESKIDDSKGVESMIYDNIQKGRI</sequence>
<accession>A0ABU2KGY7</accession>
<evidence type="ECO:0000313" key="3">
    <source>
        <dbReference type="Proteomes" id="UP001182991"/>
    </source>
</evidence>
<organism evidence="2 3">
    <name type="scientific">Mesonia ostreae</name>
    <dbReference type="NCBI Taxonomy" id="861110"/>
    <lineage>
        <taxon>Bacteria</taxon>
        <taxon>Pseudomonadati</taxon>
        <taxon>Bacteroidota</taxon>
        <taxon>Flavobacteriia</taxon>
        <taxon>Flavobacteriales</taxon>
        <taxon>Flavobacteriaceae</taxon>
        <taxon>Mesonia</taxon>
    </lineage>
</organism>
<keyword evidence="1" id="KW-0812">Transmembrane</keyword>
<evidence type="ECO:0000256" key="1">
    <source>
        <dbReference type="SAM" id="Phobius"/>
    </source>
</evidence>
<protein>
    <submittedName>
        <fullName evidence="2">Uncharacterized protein</fullName>
    </submittedName>
</protein>
<keyword evidence="3" id="KW-1185">Reference proteome</keyword>
<dbReference type="EMBL" id="JAVRBG010000003">
    <property type="protein sequence ID" value="MDT0293971.1"/>
    <property type="molecule type" value="Genomic_DNA"/>
</dbReference>
<dbReference type="RefSeq" id="WP_311400918.1">
    <property type="nucleotide sequence ID" value="NZ_JAVRBG010000003.1"/>
</dbReference>
<dbReference type="Proteomes" id="UP001182991">
    <property type="component" value="Unassembled WGS sequence"/>
</dbReference>